<evidence type="ECO:0000313" key="3">
    <source>
        <dbReference type="Proteomes" id="UP000541444"/>
    </source>
</evidence>
<name>A0A7J7L7T0_9MAGN</name>
<keyword evidence="3" id="KW-1185">Reference proteome</keyword>
<evidence type="ECO:0000256" key="1">
    <source>
        <dbReference type="SAM" id="MobiDB-lite"/>
    </source>
</evidence>
<protein>
    <submittedName>
        <fullName evidence="2">Uncharacterized protein</fullName>
    </submittedName>
</protein>
<sequence length="226" mass="25676">MLENQEFLGYIDGAIASPSLAISNEEGLSEENLEYRKWRLADHFVTSLINSSLTEEIMTETMGTNHAKRFKKIYDQLAAIGTPVPDHKKVYWLLHGLGHEYHNYVTTTLCKPPYPPFKEVVSSLLSHELFLKSLSPPIEPHESTFSAQRGGHGRRDNRGGRSSCGYYSYRGGSYSRATNTNHGHESYRSFNRSNYRGPQCQIYNRTGHSIINCYNYVNKSAQSTDI</sequence>
<gene>
    <name evidence="2" type="ORF">GIB67_032492</name>
</gene>
<dbReference type="PANTHER" id="PTHR47481:SF10">
    <property type="entry name" value="COPIA-LIKE POLYPROTEIN_RETROTRANSPOSON"/>
    <property type="match status" value="1"/>
</dbReference>
<reference evidence="2 3" key="1">
    <citation type="journal article" date="2020" name="IScience">
        <title>Genome Sequencing of the Endangered Kingdonia uniflora (Circaeasteraceae, Ranunculales) Reveals Potential Mechanisms of Evolutionary Specialization.</title>
        <authorList>
            <person name="Sun Y."/>
            <person name="Deng T."/>
            <person name="Zhang A."/>
            <person name="Moore M.J."/>
            <person name="Landis J.B."/>
            <person name="Lin N."/>
            <person name="Zhang H."/>
            <person name="Zhang X."/>
            <person name="Huang J."/>
            <person name="Zhang X."/>
            <person name="Sun H."/>
            <person name="Wang H."/>
        </authorList>
    </citation>
    <scope>NUCLEOTIDE SEQUENCE [LARGE SCALE GENOMIC DNA]</scope>
    <source>
        <strain evidence="2">TB1705</strain>
        <tissue evidence="2">Leaf</tissue>
    </source>
</reference>
<dbReference type="OrthoDB" id="983538at2759"/>
<comment type="caution">
    <text evidence="2">The sequence shown here is derived from an EMBL/GenBank/DDBJ whole genome shotgun (WGS) entry which is preliminary data.</text>
</comment>
<dbReference type="Proteomes" id="UP000541444">
    <property type="component" value="Unassembled WGS sequence"/>
</dbReference>
<dbReference type="PANTHER" id="PTHR47481">
    <property type="match status" value="1"/>
</dbReference>
<dbReference type="AlphaFoldDB" id="A0A7J7L7T0"/>
<proteinExistence type="predicted"/>
<dbReference type="EMBL" id="JACGCM010002568">
    <property type="protein sequence ID" value="KAF6138598.1"/>
    <property type="molecule type" value="Genomic_DNA"/>
</dbReference>
<feature type="region of interest" description="Disordered" evidence="1">
    <location>
        <begin position="142"/>
        <end position="162"/>
    </location>
</feature>
<organism evidence="2 3">
    <name type="scientific">Kingdonia uniflora</name>
    <dbReference type="NCBI Taxonomy" id="39325"/>
    <lineage>
        <taxon>Eukaryota</taxon>
        <taxon>Viridiplantae</taxon>
        <taxon>Streptophyta</taxon>
        <taxon>Embryophyta</taxon>
        <taxon>Tracheophyta</taxon>
        <taxon>Spermatophyta</taxon>
        <taxon>Magnoliopsida</taxon>
        <taxon>Ranunculales</taxon>
        <taxon>Circaeasteraceae</taxon>
        <taxon>Kingdonia</taxon>
    </lineage>
</organism>
<accession>A0A7J7L7T0</accession>
<evidence type="ECO:0000313" key="2">
    <source>
        <dbReference type="EMBL" id="KAF6138598.1"/>
    </source>
</evidence>